<evidence type="ECO:0000313" key="2">
    <source>
        <dbReference type="Proteomes" id="UP001501699"/>
    </source>
</evidence>
<dbReference type="EMBL" id="BAABJA010000002">
    <property type="protein sequence ID" value="GAA4660876.1"/>
    <property type="molecule type" value="Genomic_DNA"/>
</dbReference>
<protein>
    <submittedName>
        <fullName evidence="1">Uncharacterized protein</fullName>
    </submittedName>
</protein>
<dbReference type="Proteomes" id="UP001501699">
    <property type="component" value="Unassembled WGS sequence"/>
</dbReference>
<dbReference type="RefSeq" id="WP_345118612.1">
    <property type="nucleotide sequence ID" value="NZ_BAABJA010000002.1"/>
</dbReference>
<accession>A0ABP8VFL9</accession>
<proteinExistence type="predicted"/>
<sequence>MIALAKQGKKAKCQNVVMRIDLADLRKRKEIKQAQETLKNKENSLYETLHESKFAEDIEINRIKGIATYKRNIHRHILY</sequence>
<reference evidence="2" key="1">
    <citation type="journal article" date="2019" name="Int. J. Syst. Evol. Microbiol.">
        <title>The Global Catalogue of Microorganisms (GCM) 10K type strain sequencing project: providing services to taxonomists for standard genome sequencing and annotation.</title>
        <authorList>
            <consortium name="The Broad Institute Genomics Platform"/>
            <consortium name="The Broad Institute Genome Sequencing Center for Infectious Disease"/>
            <person name="Wu L."/>
            <person name="Ma J."/>
        </authorList>
    </citation>
    <scope>NUCLEOTIDE SEQUENCE [LARGE SCALE GENOMIC DNA]</scope>
    <source>
        <strain evidence="2">JCM 17714</strain>
    </source>
</reference>
<evidence type="ECO:0000313" key="1">
    <source>
        <dbReference type="EMBL" id="GAA4660876.1"/>
    </source>
</evidence>
<gene>
    <name evidence="1" type="ORF">GCM10023262_05850</name>
</gene>
<organism evidence="1 2">
    <name type="scientific">Bartonella pachyuromydis</name>
    <dbReference type="NCBI Taxonomy" id="931097"/>
    <lineage>
        <taxon>Bacteria</taxon>
        <taxon>Pseudomonadati</taxon>
        <taxon>Pseudomonadota</taxon>
        <taxon>Alphaproteobacteria</taxon>
        <taxon>Hyphomicrobiales</taxon>
        <taxon>Bartonellaceae</taxon>
        <taxon>Bartonella</taxon>
    </lineage>
</organism>
<keyword evidence="2" id="KW-1185">Reference proteome</keyword>
<name>A0ABP8VFL9_9HYPH</name>
<comment type="caution">
    <text evidence="1">The sequence shown here is derived from an EMBL/GenBank/DDBJ whole genome shotgun (WGS) entry which is preliminary data.</text>
</comment>